<dbReference type="AlphaFoldDB" id="E4YQG4"/>
<dbReference type="Proteomes" id="UP000011014">
    <property type="component" value="Unassembled WGS sequence"/>
</dbReference>
<feature type="region of interest" description="Disordered" evidence="1">
    <location>
        <begin position="131"/>
        <end position="183"/>
    </location>
</feature>
<evidence type="ECO:0000313" key="2">
    <source>
        <dbReference type="EMBL" id="CBY37709.1"/>
    </source>
</evidence>
<dbReference type="EMBL" id="FN655041">
    <property type="protein sequence ID" value="CBY37709.1"/>
    <property type="molecule type" value="Genomic_DNA"/>
</dbReference>
<protein>
    <submittedName>
        <fullName evidence="2">Uncharacterized protein</fullName>
    </submittedName>
</protein>
<accession>E4YQG4</accession>
<feature type="compositionally biased region" description="Basic and acidic residues" evidence="1">
    <location>
        <begin position="362"/>
        <end position="371"/>
    </location>
</feature>
<sequence>MRFDKLLLEDEGSGFDDYFSQELDELSSASEIKEIFKLNDDDDDLPEVSFPVSRAAENSPDEFSSDQEAAAERITQPQPATTVAIVASSSATPTSVTKTSISSTTSRKRARKAERIAAWQKKKAEEEAEKLANARAVSTSPTTSKSLVQTTRGDSMWPKNPFRPSSISATATPPKKISTVPRTTPSVKETISMTTTTSSRTTTTTAPTIRTTTMIATNSTTTTTTMTTATSTTTTTTTTTSTTTSSTSTTLLTSTEVLTTATTLLSTEMDQTTTITTSTTLSTTQKSTSTKESTVVNTTSTVAPTKKENQTTREPTTTTQYTTAEITSTTDYLTTIDPTTTSTTTSETTVVKTDAPPALWPSEKDNLKRPEQGIPPMWPSDNKNINEKENQDTDVIEDFFQPVIEDGKKEKSEPNTVEGSVWTPLSLDTTTMRLRTPASTTRRPQTKASTTRRNVFTKTTATTKAPKEPEHWLPANYDYVETAIAEETPSSPPVVEGAFRGNLSSVEDDVQNGDSTAVFNKCSHFLIILASFLTF</sequence>
<reference evidence="2" key="1">
    <citation type="journal article" date="2010" name="Science">
        <title>Plasticity of animal genome architecture unmasked by rapid evolution of a pelagic tunicate.</title>
        <authorList>
            <person name="Denoeud F."/>
            <person name="Henriet S."/>
            <person name="Mungpakdee S."/>
            <person name="Aury J.M."/>
            <person name="Da Silva C."/>
            <person name="Brinkmann H."/>
            <person name="Mikhaleva J."/>
            <person name="Olsen L.C."/>
            <person name="Jubin C."/>
            <person name="Canestro C."/>
            <person name="Bouquet J.M."/>
            <person name="Danks G."/>
            <person name="Poulain J."/>
            <person name="Campsteijn C."/>
            <person name="Adamski M."/>
            <person name="Cross I."/>
            <person name="Yadetie F."/>
            <person name="Muffato M."/>
            <person name="Louis A."/>
            <person name="Butcher S."/>
            <person name="Tsagkogeorga G."/>
            <person name="Konrad A."/>
            <person name="Singh S."/>
            <person name="Jensen M.F."/>
            <person name="Cong E.H."/>
            <person name="Eikeseth-Otteraa H."/>
            <person name="Noel B."/>
            <person name="Anthouard V."/>
            <person name="Porcel B.M."/>
            <person name="Kachouri-Lafond R."/>
            <person name="Nishino A."/>
            <person name="Ugolini M."/>
            <person name="Chourrout P."/>
            <person name="Nishida H."/>
            <person name="Aasland R."/>
            <person name="Huzurbazar S."/>
            <person name="Westhof E."/>
            <person name="Delsuc F."/>
            <person name="Lehrach H."/>
            <person name="Reinhardt R."/>
            <person name="Weissenbach J."/>
            <person name="Roy S.W."/>
            <person name="Artiguenave F."/>
            <person name="Postlethwait J.H."/>
            <person name="Manak J.R."/>
            <person name="Thompson E.M."/>
            <person name="Jaillon O."/>
            <person name="Du Pasquier L."/>
            <person name="Boudinot P."/>
            <person name="Liberles D.A."/>
            <person name="Volff J.N."/>
            <person name="Philippe H."/>
            <person name="Lenhard B."/>
            <person name="Roest Crollius H."/>
            <person name="Wincker P."/>
            <person name="Chourrout D."/>
        </authorList>
    </citation>
    <scope>NUCLEOTIDE SEQUENCE [LARGE SCALE GENOMIC DNA]</scope>
</reference>
<feature type="region of interest" description="Disordered" evidence="1">
    <location>
        <begin position="38"/>
        <end position="112"/>
    </location>
</feature>
<feature type="compositionally biased region" description="Polar residues" evidence="1">
    <location>
        <begin position="137"/>
        <end position="153"/>
    </location>
</feature>
<feature type="region of interest" description="Disordered" evidence="1">
    <location>
        <begin position="356"/>
        <end position="383"/>
    </location>
</feature>
<evidence type="ECO:0000256" key="1">
    <source>
        <dbReference type="SAM" id="MobiDB-lite"/>
    </source>
</evidence>
<name>E4YQG4_OIKDI</name>
<gene>
    <name evidence="2" type="ORF">GSOID_T00031192001</name>
</gene>
<organism evidence="2">
    <name type="scientific">Oikopleura dioica</name>
    <name type="common">Tunicate</name>
    <dbReference type="NCBI Taxonomy" id="34765"/>
    <lineage>
        <taxon>Eukaryota</taxon>
        <taxon>Metazoa</taxon>
        <taxon>Chordata</taxon>
        <taxon>Tunicata</taxon>
        <taxon>Appendicularia</taxon>
        <taxon>Copelata</taxon>
        <taxon>Oikopleuridae</taxon>
        <taxon>Oikopleura</taxon>
    </lineage>
</organism>
<proteinExistence type="predicted"/>
<feature type="compositionally biased region" description="Low complexity" evidence="1">
    <location>
        <begin position="80"/>
        <end position="105"/>
    </location>
</feature>